<reference evidence="3" key="2">
    <citation type="submission" date="2023-06" db="EMBL/GenBank/DDBJ databases">
        <authorList>
            <consortium name="Lawrence Berkeley National Laboratory"/>
            <person name="Haridas S."/>
            <person name="Hensen N."/>
            <person name="Bonometti L."/>
            <person name="Westerberg I."/>
            <person name="Brannstrom I.O."/>
            <person name="Guillou S."/>
            <person name="Cros-Aarteil S."/>
            <person name="Calhoun S."/>
            <person name="Kuo A."/>
            <person name="Mondo S."/>
            <person name="Pangilinan J."/>
            <person name="Riley R."/>
            <person name="LaButti K."/>
            <person name="Andreopoulos B."/>
            <person name="Lipzen A."/>
            <person name="Chen C."/>
            <person name="Yanf M."/>
            <person name="Daum C."/>
            <person name="Ng V."/>
            <person name="Clum A."/>
            <person name="Steindorff A."/>
            <person name="Ohm R."/>
            <person name="Martin F."/>
            <person name="Silar P."/>
            <person name="Natvig D."/>
            <person name="Lalanne C."/>
            <person name="Gautier V."/>
            <person name="Ament-velasquez S.L."/>
            <person name="Kruys A."/>
            <person name="Hutchinson M.I."/>
            <person name="Powell A.J."/>
            <person name="Barry K."/>
            <person name="Miller A.N."/>
            <person name="Grigoriev I.V."/>
            <person name="Debuchy R."/>
            <person name="Gladieux P."/>
            <person name="Thoren M.H."/>
            <person name="Johannesson H."/>
        </authorList>
    </citation>
    <scope>NUCLEOTIDE SEQUENCE</scope>
    <source>
        <strain evidence="3">CBS 232.78</strain>
    </source>
</reference>
<evidence type="ECO:0000313" key="3">
    <source>
        <dbReference type="EMBL" id="KAK3367609.1"/>
    </source>
</evidence>
<keyword evidence="2" id="KW-0472">Membrane</keyword>
<dbReference type="AlphaFoldDB" id="A0AAE0K0B3"/>
<feature type="compositionally biased region" description="Polar residues" evidence="1">
    <location>
        <begin position="40"/>
        <end position="51"/>
    </location>
</feature>
<feature type="region of interest" description="Disordered" evidence="1">
    <location>
        <begin position="904"/>
        <end position="935"/>
    </location>
</feature>
<feature type="transmembrane region" description="Helical" evidence="2">
    <location>
        <begin position="772"/>
        <end position="792"/>
    </location>
</feature>
<feature type="region of interest" description="Disordered" evidence="1">
    <location>
        <begin position="37"/>
        <end position="72"/>
    </location>
</feature>
<keyword evidence="4" id="KW-1185">Reference proteome</keyword>
<evidence type="ECO:0000256" key="2">
    <source>
        <dbReference type="SAM" id="Phobius"/>
    </source>
</evidence>
<evidence type="ECO:0000313" key="4">
    <source>
        <dbReference type="Proteomes" id="UP001285441"/>
    </source>
</evidence>
<dbReference type="GO" id="GO:0016020">
    <property type="term" value="C:membrane"/>
    <property type="evidence" value="ECO:0007669"/>
    <property type="project" value="InterPro"/>
</dbReference>
<evidence type="ECO:0000256" key="1">
    <source>
        <dbReference type="SAM" id="MobiDB-lite"/>
    </source>
</evidence>
<organism evidence="3 4">
    <name type="scientific">Podospora didyma</name>
    <dbReference type="NCBI Taxonomy" id="330526"/>
    <lineage>
        <taxon>Eukaryota</taxon>
        <taxon>Fungi</taxon>
        <taxon>Dikarya</taxon>
        <taxon>Ascomycota</taxon>
        <taxon>Pezizomycotina</taxon>
        <taxon>Sordariomycetes</taxon>
        <taxon>Sordariomycetidae</taxon>
        <taxon>Sordariales</taxon>
        <taxon>Podosporaceae</taxon>
        <taxon>Podospora</taxon>
    </lineage>
</organism>
<keyword evidence="2" id="KW-0812">Transmembrane</keyword>
<protein>
    <submittedName>
        <fullName evidence="3">Uncharacterized protein</fullName>
    </submittedName>
</protein>
<dbReference type="GO" id="GO:0046873">
    <property type="term" value="F:metal ion transmembrane transporter activity"/>
    <property type="evidence" value="ECO:0007669"/>
    <property type="project" value="InterPro"/>
</dbReference>
<gene>
    <name evidence="3" type="ORF">B0H63DRAFT_84346</name>
</gene>
<dbReference type="InterPro" id="IPR002523">
    <property type="entry name" value="MgTranspt_CorA/ZnTranspt_ZntB"/>
</dbReference>
<reference evidence="3" key="1">
    <citation type="journal article" date="2023" name="Mol. Phylogenet. Evol.">
        <title>Genome-scale phylogeny and comparative genomics of the fungal order Sordariales.</title>
        <authorList>
            <person name="Hensen N."/>
            <person name="Bonometti L."/>
            <person name="Westerberg I."/>
            <person name="Brannstrom I.O."/>
            <person name="Guillou S."/>
            <person name="Cros-Aarteil S."/>
            <person name="Calhoun S."/>
            <person name="Haridas S."/>
            <person name="Kuo A."/>
            <person name="Mondo S."/>
            <person name="Pangilinan J."/>
            <person name="Riley R."/>
            <person name="LaButti K."/>
            <person name="Andreopoulos B."/>
            <person name="Lipzen A."/>
            <person name="Chen C."/>
            <person name="Yan M."/>
            <person name="Daum C."/>
            <person name="Ng V."/>
            <person name="Clum A."/>
            <person name="Steindorff A."/>
            <person name="Ohm R.A."/>
            <person name="Martin F."/>
            <person name="Silar P."/>
            <person name="Natvig D.O."/>
            <person name="Lalanne C."/>
            <person name="Gautier V."/>
            <person name="Ament-Velasquez S.L."/>
            <person name="Kruys A."/>
            <person name="Hutchinson M.I."/>
            <person name="Powell A.J."/>
            <person name="Barry K."/>
            <person name="Miller A.N."/>
            <person name="Grigoriev I.V."/>
            <person name="Debuchy R."/>
            <person name="Gladieux P."/>
            <person name="Hiltunen Thoren M."/>
            <person name="Johannesson H."/>
        </authorList>
    </citation>
    <scope>NUCLEOTIDE SEQUENCE</scope>
    <source>
        <strain evidence="3">CBS 232.78</strain>
    </source>
</reference>
<proteinExistence type="predicted"/>
<dbReference type="Pfam" id="PF01544">
    <property type="entry name" value="CorA"/>
    <property type="match status" value="1"/>
</dbReference>
<comment type="caution">
    <text evidence="3">The sequence shown here is derived from an EMBL/GenBank/DDBJ whole genome shotgun (WGS) entry which is preliminary data.</text>
</comment>
<dbReference type="Proteomes" id="UP001285441">
    <property type="component" value="Unassembled WGS sequence"/>
</dbReference>
<feature type="compositionally biased region" description="Basic and acidic residues" evidence="1">
    <location>
        <begin position="922"/>
        <end position="935"/>
    </location>
</feature>
<name>A0AAE0K0B3_9PEZI</name>
<sequence>MSQTKNLDTSTISQLLRELNESREKQNALLERLIDALTSVEGQTPQETATPTKELEESSSPSVEGDGGKDDRASIVFGDKFFDHFDPRRRGIHQDQIALYKPAEPNHEFTGGTKLPPHVDPAEVVAFEPGTGTTSPDWKYWVPVYTLTGASESSSSTGGNERILVYMKSEGGRPDLIPPWELREVNGQFYHVDDLHACHPIPGPHFNNSGEVLKFDVPYSHMPFMARGRFAASGMTVDWTDVQKSIGDLFSVPADNRLPLPFAFSKNELRLKCSAGEVDTYLRNARRFFSSLRDKGGTFYIYDFDTNMNALPYGLPGNDHPFLHPIRPRPSLNLNRTATYWKAAEPALFGEQMGFTVESTKISVLPPTECGKMWDKAPLWFEPKRSMTWEETLKQATTSPVIRWPNNMVEPAHGPWYRLVCFEGLSLVTGPGVTLQDVSRIVFGRDFSCPIQVRWSSRRAIPPPPSPHDIDRILESHMYCKRRSTDGNDFSSSWKQFHFTWFDIVSMGDGQPKTHWRGRPQNWKDSSWRFGPLYGDENLSLCERAFTVAIFPWCSREPRYQHEDWEARRTRVGDQLDFWTILLLVPPDSFAARHLHAGICPAAGILELIGAGLSEAVEAWEQVRNHLYDMLDDGGQILYPDRHDSLLFDDDTLARSRKYFWAMNSLDVFIAQISDVLKEWDDFWDAREDMLRAFESIHQDRLERYKPGQRVPPRIDDESLPRVLTQIQALKDLLVEFNGFRQRAATLREGLFNASSVIESRASTRLGENVKLLTYVSIFFLPLAFCVAVWSVNETYDTSSLAITATVVSVATYFIVANLQNGTSILSRFYNQLRKRVVRKMTEYHPSNKEETIWVARGKAFSSFRPERTKEQPSEWYVLYFFLVKIIPQVITFRPWKKNLGQGASRDAEGSEALPPGGETSPKAEEESHTEIFMV</sequence>
<feature type="transmembrane region" description="Helical" evidence="2">
    <location>
        <begin position="799"/>
        <end position="819"/>
    </location>
</feature>
<accession>A0AAE0K0B3</accession>
<dbReference type="EMBL" id="JAULSW010000011">
    <property type="protein sequence ID" value="KAK3367609.1"/>
    <property type="molecule type" value="Genomic_DNA"/>
</dbReference>
<keyword evidence="2" id="KW-1133">Transmembrane helix</keyword>